<protein>
    <submittedName>
        <fullName evidence="1">Uncharacterized protein</fullName>
    </submittedName>
</protein>
<keyword evidence="2" id="KW-1185">Reference proteome</keyword>
<proteinExistence type="predicted"/>
<dbReference type="AlphaFoldDB" id="A0A2H3CHP4"/>
<evidence type="ECO:0000313" key="1">
    <source>
        <dbReference type="EMBL" id="PBK76287.1"/>
    </source>
</evidence>
<name>A0A2H3CHP4_9AGAR</name>
<evidence type="ECO:0000313" key="2">
    <source>
        <dbReference type="Proteomes" id="UP000218334"/>
    </source>
</evidence>
<dbReference type="EMBL" id="KZ293416">
    <property type="protein sequence ID" value="PBK76287.1"/>
    <property type="molecule type" value="Genomic_DNA"/>
</dbReference>
<sequence length="183" mass="19901">MLQSNDASILKHKTQQFKYPCKCYITEYISFNHTFEDPVVVPMLGTAGAGVIDTSSGEPTINGQLGIPVTATVLTEEDVPTTSLPDVHPAGVSSSTLAPELRELQALLRVELEASGAKLKRRDCWEEQFSGCAIGPAHIRRVTVPRISAKIDASLRVTPELNTQEQSENVKCQSTSSDFVPVF</sequence>
<reference evidence="2" key="1">
    <citation type="journal article" date="2017" name="Nat. Ecol. Evol.">
        <title>Genome expansion and lineage-specific genetic innovations in the forest pathogenic fungi Armillaria.</title>
        <authorList>
            <person name="Sipos G."/>
            <person name="Prasanna A.N."/>
            <person name="Walter M.C."/>
            <person name="O'Connor E."/>
            <person name="Balint B."/>
            <person name="Krizsan K."/>
            <person name="Kiss B."/>
            <person name="Hess J."/>
            <person name="Varga T."/>
            <person name="Slot J."/>
            <person name="Riley R."/>
            <person name="Boka B."/>
            <person name="Rigling D."/>
            <person name="Barry K."/>
            <person name="Lee J."/>
            <person name="Mihaltcheva S."/>
            <person name="LaButti K."/>
            <person name="Lipzen A."/>
            <person name="Waldron R."/>
            <person name="Moloney N.M."/>
            <person name="Sperisen C."/>
            <person name="Kredics L."/>
            <person name="Vagvoelgyi C."/>
            <person name="Patrignani A."/>
            <person name="Fitzpatrick D."/>
            <person name="Nagy I."/>
            <person name="Doyle S."/>
            <person name="Anderson J.B."/>
            <person name="Grigoriev I.V."/>
            <person name="Gueldener U."/>
            <person name="Muensterkoetter M."/>
            <person name="Nagy L.G."/>
        </authorList>
    </citation>
    <scope>NUCLEOTIDE SEQUENCE [LARGE SCALE GENOMIC DNA]</scope>
    <source>
        <strain evidence="2">28-4</strain>
    </source>
</reference>
<gene>
    <name evidence="1" type="ORF">ARMSODRAFT_998929</name>
</gene>
<organism evidence="1 2">
    <name type="scientific">Armillaria solidipes</name>
    <dbReference type="NCBI Taxonomy" id="1076256"/>
    <lineage>
        <taxon>Eukaryota</taxon>
        <taxon>Fungi</taxon>
        <taxon>Dikarya</taxon>
        <taxon>Basidiomycota</taxon>
        <taxon>Agaricomycotina</taxon>
        <taxon>Agaricomycetes</taxon>
        <taxon>Agaricomycetidae</taxon>
        <taxon>Agaricales</taxon>
        <taxon>Marasmiineae</taxon>
        <taxon>Physalacriaceae</taxon>
        <taxon>Armillaria</taxon>
    </lineage>
</organism>
<dbReference type="Proteomes" id="UP000218334">
    <property type="component" value="Unassembled WGS sequence"/>
</dbReference>
<accession>A0A2H3CHP4</accession>